<accession>A0A7D6IQ30</accession>
<keyword evidence="5" id="KW-1185">Reference proteome</keyword>
<gene>
    <name evidence="4" type="ORF">H0P51_20640</name>
</gene>
<dbReference type="EMBL" id="CP059165">
    <property type="protein sequence ID" value="QLL06159.1"/>
    <property type="molecule type" value="Genomic_DNA"/>
</dbReference>
<sequence>MKVDRWRDDIPALSQAVADRYRASGVWAQCSIGEQLHRSATMHADATAVIGPDGLLTYRGLDEHTDRIGAGLAQAGIEPGDAILLQVDNSMEAILAWYGVIKSGAIPVATLAVHRAHEIAKIGDIVEARAHIVDASYEKYDLLSFAKRMSATSSTPRLLLTIRSAARSSEATAVASLGAGLSASQARRIVENIAAATHGDDVAVFQLSGGTTSTPKVIPRTHDDYWYNAASYAQALGWDSRARVMHFLPIVHNAGIVLGVHAAHSVGAAIVLSGPQADQLLPAMAAARATDVLTYPSLALEWRGHPAFAAATKHLERVVLTGAKVTEEAFNLFEDKGIRALGLYGATEGLVMVTRPQAPRAFRFQALGTPLSSFDVIRVLQPGAETEVPDGVPGELCYCGPTTLRGYLKAPDRNAEAFTSDGFIRSGDLVARRTIDGAVTYTFEGRIKDLVNRGGEKVNAAEIEGLIAQVPGVARAALVAVPDPRLGERGCLCLQMVDGASPITLADITQFLAAREVAKFKWPERLETYAALPTTPSGKVDKRQLASDLSTGAPTGDAVRSTMKESIA</sequence>
<dbReference type="Gene3D" id="3.40.50.12780">
    <property type="entry name" value="N-terminal domain of ligase-like"/>
    <property type="match status" value="1"/>
</dbReference>
<dbReference type="InterPro" id="IPR025110">
    <property type="entry name" value="AMP-bd_C"/>
</dbReference>
<dbReference type="SUPFAM" id="SSF56801">
    <property type="entry name" value="Acetyl-CoA synthetase-like"/>
    <property type="match status" value="1"/>
</dbReference>
<dbReference type="RefSeq" id="WP_180914741.1">
    <property type="nucleotide sequence ID" value="NZ_CP059165.1"/>
</dbReference>
<dbReference type="AlphaFoldDB" id="A0A7D6IQ30"/>
<dbReference type="PROSITE" id="PS00455">
    <property type="entry name" value="AMP_BINDING"/>
    <property type="match status" value="1"/>
</dbReference>
<dbReference type="InterPro" id="IPR000873">
    <property type="entry name" value="AMP-dep_synth/lig_dom"/>
</dbReference>
<proteinExistence type="predicted"/>
<dbReference type="GO" id="GO:0016878">
    <property type="term" value="F:acid-thiol ligase activity"/>
    <property type="evidence" value="ECO:0007669"/>
    <property type="project" value="UniProtKB-ARBA"/>
</dbReference>
<name>A0A7D6IQ30_9MYCO</name>
<dbReference type="InterPro" id="IPR045851">
    <property type="entry name" value="AMP-bd_C_sf"/>
</dbReference>
<feature type="domain" description="AMP-binding enzyme C-terminal" evidence="3">
    <location>
        <begin position="462"/>
        <end position="539"/>
    </location>
</feature>
<dbReference type="Gene3D" id="3.30.300.30">
    <property type="match status" value="1"/>
</dbReference>
<feature type="domain" description="AMP-dependent synthetase/ligase" evidence="2">
    <location>
        <begin position="37"/>
        <end position="408"/>
    </location>
</feature>
<evidence type="ECO:0000313" key="5">
    <source>
        <dbReference type="Proteomes" id="UP000510682"/>
    </source>
</evidence>
<dbReference type="PANTHER" id="PTHR43767">
    <property type="entry name" value="LONG-CHAIN-FATTY-ACID--COA LIGASE"/>
    <property type="match status" value="1"/>
</dbReference>
<dbReference type="InterPro" id="IPR020845">
    <property type="entry name" value="AMP-binding_CS"/>
</dbReference>
<reference evidence="4" key="1">
    <citation type="submission" date="2020-07" db="EMBL/GenBank/DDBJ databases">
        <title>Description of Mycobacterium gordonae subsp. intergordonae subsp.nov. and Mycobacterium gordonae subsp. gordonae subsp. nov.</title>
        <authorList>
            <person name="Huang H."/>
        </authorList>
    </citation>
    <scope>NUCLEOTIDE SEQUENCE [LARGE SCALE GENOMIC DNA]</scope>
    <source>
        <strain evidence="4">24T</strain>
    </source>
</reference>
<evidence type="ECO:0000259" key="3">
    <source>
        <dbReference type="Pfam" id="PF13193"/>
    </source>
</evidence>
<feature type="region of interest" description="Disordered" evidence="1">
    <location>
        <begin position="536"/>
        <end position="568"/>
    </location>
</feature>
<evidence type="ECO:0000259" key="2">
    <source>
        <dbReference type="Pfam" id="PF00501"/>
    </source>
</evidence>
<dbReference type="Pfam" id="PF13193">
    <property type="entry name" value="AMP-binding_C"/>
    <property type="match status" value="1"/>
</dbReference>
<dbReference type="Pfam" id="PF00501">
    <property type="entry name" value="AMP-binding"/>
    <property type="match status" value="1"/>
</dbReference>
<protein>
    <submittedName>
        <fullName evidence="4">AMP-binding protein</fullName>
    </submittedName>
</protein>
<dbReference type="Proteomes" id="UP000510682">
    <property type="component" value="Chromosome"/>
</dbReference>
<reference evidence="4" key="2">
    <citation type="submission" date="2020-07" db="EMBL/GenBank/DDBJ databases">
        <authorList>
            <person name="Yu X."/>
        </authorList>
    </citation>
    <scope>NUCLEOTIDE SEQUENCE [LARGE SCALE GENOMIC DNA]</scope>
    <source>
        <strain evidence="4">24T</strain>
    </source>
</reference>
<evidence type="ECO:0000256" key="1">
    <source>
        <dbReference type="SAM" id="MobiDB-lite"/>
    </source>
</evidence>
<dbReference type="KEGG" id="mgor:H0P51_20640"/>
<dbReference type="InterPro" id="IPR050237">
    <property type="entry name" value="ATP-dep_AMP-bd_enzyme"/>
</dbReference>
<evidence type="ECO:0000313" key="4">
    <source>
        <dbReference type="EMBL" id="QLL06159.1"/>
    </source>
</evidence>
<dbReference type="InterPro" id="IPR042099">
    <property type="entry name" value="ANL_N_sf"/>
</dbReference>
<dbReference type="PANTHER" id="PTHR43767:SF1">
    <property type="entry name" value="NONRIBOSOMAL PEPTIDE SYNTHASE PES1 (EUROFUNG)-RELATED"/>
    <property type="match status" value="1"/>
</dbReference>
<organism evidence="4 5">
    <name type="scientific">Mycobacterium vicinigordonae</name>
    <dbReference type="NCBI Taxonomy" id="1719132"/>
    <lineage>
        <taxon>Bacteria</taxon>
        <taxon>Bacillati</taxon>
        <taxon>Actinomycetota</taxon>
        <taxon>Actinomycetes</taxon>
        <taxon>Mycobacteriales</taxon>
        <taxon>Mycobacteriaceae</taxon>
        <taxon>Mycobacterium</taxon>
    </lineage>
</organism>